<proteinExistence type="inferred from homology"/>
<evidence type="ECO:0000313" key="8">
    <source>
        <dbReference type="EMBL" id="SQJ12351.1"/>
    </source>
</evidence>
<dbReference type="PANTHER" id="PTHR33508">
    <property type="entry name" value="UPF0056 MEMBRANE PROTEIN YHCE"/>
    <property type="match status" value="1"/>
</dbReference>
<feature type="transmembrane region" description="Helical" evidence="7">
    <location>
        <begin position="172"/>
        <end position="194"/>
    </location>
</feature>
<evidence type="ECO:0000256" key="1">
    <source>
        <dbReference type="ARBA" id="ARBA00004651"/>
    </source>
</evidence>
<dbReference type="EMBL" id="LS483487">
    <property type="protein sequence ID" value="SQJ12351.1"/>
    <property type="molecule type" value="Genomic_DNA"/>
</dbReference>
<evidence type="ECO:0000313" key="9">
    <source>
        <dbReference type="Proteomes" id="UP000249008"/>
    </source>
</evidence>
<feature type="transmembrane region" description="Helical" evidence="7">
    <location>
        <begin position="41"/>
        <end position="63"/>
    </location>
</feature>
<evidence type="ECO:0000256" key="4">
    <source>
        <dbReference type="ARBA" id="ARBA00022692"/>
    </source>
</evidence>
<evidence type="ECO:0000256" key="3">
    <source>
        <dbReference type="ARBA" id="ARBA00022475"/>
    </source>
</evidence>
<dbReference type="PANTHER" id="PTHR33508:SF1">
    <property type="entry name" value="UPF0056 MEMBRANE PROTEIN YHCE"/>
    <property type="match status" value="1"/>
</dbReference>
<feature type="transmembrane region" description="Helical" evidence="7">
    <location>
        <begin position="114"/>
        <end position="135"/>
    </location>
</feature>
<sequence>MNIYGIFTETLMLIAVLNPFGNVPLFVGMTANMEKETRDKLFKTIAVTGFFIMWLFSLVGEFLMTNFYKIDMKELKMAGGMILVVMAFRNLIFSSGKQNTPLEEISPEDQIKRAVIPMAFPMMVGPGSLTTVLILKAEKGVMMTSFSILIAFIFIYITFIIGNYLEKIVGTLVLYILSRVMQIFIMSIGIRIFFSGLMGILQAHLAL</sequence>
<keyword evidence="6 7" id="KW-0472">Membrane</keyword>
<dbReference type="Pfam" id="PF01914">
    <property type="entry name" value="MarC"/>
    <property type="match status" value="1"/>
</dbReference>
<evidence type="ECO:0000256" key="7">
    <source>
        <dbReference type="RuleBase" id="RU362048"/>
    </source>
</evidence>
<keyword evidence="5 7" id="KW-1133">Transmembrane helix</keyword>
<dbReference type="InterPro" id="IPR002771">
    <property type="entry name" value="Multi_antbiot-R_MarC"/>
</dbReference>
<dbReference type="GeneID" id="78453963"/>
<accession>A0AAX1TQY3</accession>
<reference evidence="8 9" key="1">
    <citation type="submission" date="2018-06" db="EMBL/GenBank/DDBJ databases">
        <authorList>
            <consortium name="Pathogen Informatics"/>
            <person name="Doyle S."/>
        </authorList>
    </citation>
    <scope>NUCLEOTIDE SEQUENCE [LARGE SCALE GENOMIC DNA]</scope>
    <source>
        <strain evidence="8 9">NCTC12112</strain>
    </source>
</reference>
<comment type="subcellular location">
    <subcellularLocation>
        <location evidence="1 7">Cell membrane</location>
        <topology evidence="1 7">Multi-pass membrane protein</topology>
    </subcellularLocation>
</comment>
<feature type="transmembrane region" description="Helical" evidence="7">
    <location>
        <begin position="75"/>
        <end position="93"/>
    </location>
</feature>
<feature type="transmembrane region" description="Helical" evidence="7">
    <location>
        <begin position="141"/>
        <end position="165"/>
    </location>
</feature>
<dbReference type="RefSeq" id="WP_005980630.1">
    <property type="nucleotide sequence ID" value="NZ_BAABXY010000001.1"/>
</dbReference>
<protein>
    <recommendedName>
        <fullName evidence="7">UPF0056 membrane protein</fullName>
    </recommendedName>
</protein>
<evidence type="ECO:0000256" key="2">
    <source>
        <dbReference type="ARBA" id="ARBA00009784"/>
    </source>
</evidence>
<name>A0AAX1TQY3_9FUSO</name>
<dbReference type="NCBIfam" id="TIGR00427">
    <property type="entry name" value="NAAT family transporter"/>
    <property type="match status" value="1"/>
</dbReference>
<evidence type="ECO:0000256" key="5">
    <source>
        <dbReference type="ARBA" id="ARBA00022989"/>
    </source>
</evidence>
<dbReference type="KEGG" id="ful:C4N20_04020"/>
<dbReference type="AlphaFoldDB" id="A0AAX1TQY3"/>
<keyword evidence="3" id="KW-1003">Cell membrane</keyword>
<comment type="similarity">
    <text evidence="2 7">Belongs to the UPF0056 (MarC) family.</text>
</comment>
<dbReference type="GO" id="GO:0005886">
    <property type="term" value="C:plasma membrane"/>
    <property type="evidence" value="ECO:0007669"/>
    <property type="project" value="UniProtKB-SubCell"/>
</dbReference>
<dbReference type="Proteomes" id="UP000249008">
    <property type="component" value="Chromosome 1"/>
</dbReference>
<gene>
    <name evidence="8" type="primary">marC</name>
    <name evidence="8" type="ORF">NCTC12112_02687</name>
</gene>
<evidence type="ECO:0000256" key="6">
    <source>
        <dbReference type="ARBA" id="ARBA00023136"/>
    </source>
</evidence>
<keyword evidence="4 7" id="KW-0812">Transmembrane</keyword>
<organism evidence="8 9">
    <name type="scientific">Fusobacterium ulcerans</name>
    <dbReference type="NCBI Taxonomy" id="861"/>
    <lineage>
        <taxon>Bacteria</taxon>
        <taxon>Fusobacteriati</taxon>
        <taxon>Fusobacteriota</taxon>
        <taxon>Fusobacteriia</taxon>
        <taxon>Fusobacteriales</taxon>
        <taxon>Fusobacteriaceae</taxon>
        <taxon>Fusobacterium</taxon>
    </lineage>
</organism>
<feature type="transmembrane region" description="Helical" evidence="7">
    <location>
        <begin position="6"/>
        <end position="29"/>
    </location>
</feature>